<evidence type="ECO:0000313" key="6">
    <source>
        <dbReference type="Proteomes" id="UP000239415"/>
    </source>
</evidence>
<dbReference type="GO" id="GO:0085020">
    <property type="term" value="P:protein K6-linked ubiquitination"/>
    <property type="evidence" value="ECO:0007669"/>
    <property type="project" value="TreeGrafter"/>
</dbReference>
<dbReference type="GO" id="GO:0004842">
    <property type="term" value="F:ubiquitin-protein transferase activity"/>
    <property type="evidence" value="ECO:0007669"/>
    <property type="project" value="TreeGrafter"/>
</dbReference>
<dbReference type="Pfam" id="PF12796">
    <property type="entry name" value="Ank_2"/>
    <property type="match status" value="1"/>
</dbReference>
<proteinExistence type="predicted"/>
<dbReference type="PANTHER" id="PTHR24171">
    <property type="entry name" value="ANKYRIN REPEAT DOMAIN-CONTAINING PROTEIN 39-RELATED"/>
    <property type="match status" value="1"/>
</dbReference>
<keyword evidence="1" id="KW-0677">Repeat</keyword>
<dbReference type="SUPFAM" id="SSF48403">
    <property type="entry name" value="Ankyrin repeat"/>
    <property type="match status" value="1"/>
</dbReference>
<evidence type="ECO:0000256" key="4">
    <source>
        <dbReference type="SAM" id="MobiDB-lite"/>
    </source>
</evidence>
<dbReference type="PROSITE" id="PS50297">
    <property type="entry name" value="ANK_REP_REGION"/>
    <property type="match status" value="1"/>
</dbReference>
<dbReference type="Gene3D" id="1.25.40.20">
    <property type="entry name" value="Ankyrin repeat-containing domain"/>
    <property type="match status" value="1"/>
</dbReference>
<dbReference type="OrthoDB" id="3276909at2"/>
<evidence type="ECO:0000256" key="1">
    <source>
        <dbReference type="ARBA" id="ARBA00022737"/>
    </source>
</evidence>
<dbReference type="InterPro" id="IPR002110">
    <property type="entry name" value="Ankyrin_rpt"/>
</dbReference>
<dbReference type="RefSeq" id="WP_106317927.1">
    <property type="nucleotide sequence ID" value="NZ_BOMO01000022.1"/>
</dbReference>
<accession>A0A2T0KHK7</accession>
<dbReference type="InterPro" id="IPR036770">
    <property type="entry name" value="Ankyrin_rpt-contain_sf"/>
</dbReference>
<feature type="repeat" description="ANK" evidence="3">
    <location>
        <begin position="444"/>
        <end position="476"/>
    </location>
</feature>
<keyword evidence="2 3" id="KW-0040">ANK repeat</keyword>
<keyword evidence="6" id="KW-1185">Reference proteome</keyword>
<dbReference type="Proteomes" id="UP000239415">
    <property type="component" value="Unassembled WGS sequence"/>
</dbReference>
<comment type="caution">
    <text evidence="5">The sequence shown here is derived from an EMBL/GenBank/DDBJ whole genome shotgun (WGS) entry which is preliminary data.</text>
</comment>
<evidence type="ECO:0000256" key="2">
    <source>
        <dbReference type="ARBA" id="ARBA00023043"/>
    </source>
</evidence>
<evidence type="ECO:0000313" key="5">
    <source>
        <dbReference type="EMBL" id="PRX22908.1"/>
    </source>
</evidence>
<gene>
    <name evidence="5" type="ORF">CLV67_104436</name>
</gene>
<feature type="region of interest" description="Disordered" evidence="4">
    <location>
        <begin position="170"/>
        <end position="194"/>
    </location>
</feature>
<reference evidence="5 6" key="1">
    <citation type="submission" date="2018-03" db="EMBL/GenBank/DDBJ databases">
        <title>Genomic Encyclopedia of Archaeal and Bacterial Type Strains, Phase II (KMG-II): from individual species to whole genera.</title>
        <authorList>
            <person name="Goeker M."/>
        </authorList>
    </citation>
    <scope>NUCLEOTIDE SEQUENCE [LARGE SCALE GENOMIC DNA]</scope>
    <source>
        <strain evidence="5 6">DSM 43146</strain>
    </source>
</reference>
<name>A0A2T0KHK7_9ACTN</name>
<dbReference type="SMART" id="SM00248">
    <property type="entry name" value="ANK"/>
    <property type="match status" value="2"/>
</dbReference>
<dbReference type="EMBL" id="PVMZ01000004">
    <property type="protein sequence ID" value="PRX22908.1"/>
    <property type="molecule type" value="Genomic_DNA"/>
</dbReference>
<dbReference type="PANTHER" id="PTHR24171:SF8">
    <property type="entry name" value="BRCA1-ASSOCIATED RING DOMAIN PROTEIN 1"/>
    <property type="match status" value="1"/>
</dbReference>
<organism evidence="5 6">
    <name type="scientific">Actinoplanes italicus</name>
    <dbReference type="NCBI Taxonomy" id="113567"/>
    <lineage>
        <taxon>Bacteria</taxon>
        <taxon>Bacillati</taxon>
        <taxon>Actinomycetota</taxon>
        <taxon>Actinomycetes</taxon>
        <taxon>Micromonosporales</taxon>
        <taxon>Micromonosporaceae</taxon>
        <taxon>Actinoplanes</taxon>
    </lineage>
</organism>
<protein>
    <submittedName>
        <fullName evidence="5">Ankyrin repeat protein</fullName>
    </submittedName>
</protein>
<sequence>MTGWEGDRLELAGRRRVRRYAVPQRMIDECTAARERGDWRLACEAGDIVADFESPDEAGLFADALAGFAPDLLRWHAPRAADFTASVAPGLDLVLTPDRPFGPDTAVLAVRTPPELPDPFEMRLPYGNQRMRLRIRRAGELEPHRAVWLAPHQWDARRAGDLRTAIGGDDRRIPFFEPDGSPRAQALLGSGDDRPARTERAWLTRRSGATWAEAGLLSDTPPPVGQRSDAGMPTMTAIVDPLRLAAEARRLGHQTRRPVWIVRYERRHVLAVTVQGDTVTAATVEWDDVLDPRPRLHPAQVEFSADLALLRHGRLTPGELHPLVREALFPQDPAVPPPATVLPSERVRVRCQGDWHDLHHHAGRLTIPAHTDAEHQREKALRAFGGTSSGCFGAAHVWAGATGRLPKRLYTVRRDLWHRIWHGGTDAVLELLDAGLDPMIRDRSGRTLLHMMGSFDHERLLPRLLLSGADVNARERDGRTPLVRAIEQRWALSIVEALAEAGADPHVEMEDDPWADAPSPQTLLTWLTGSSSSWFWKSDYHPEALAILQAHAVSGSTTPAGPGAGAG</sequence>
<dbReference type="AlphaFoldDB" id="A0A2T0KHK7"/>
<evidence type="ECO:0000256" key="3">
    <source>
        <dbReference type="PROSITE-ProRule" id="PRU00023"/>
    </source>
</evidence>
<dbReference type="PROSITE" id="PS50088">
    <property type="entry name" value="ANK_REPEAT"/>
    <property type="match status" value="1"/>
</dbReference>